<reference evidence="2" key="1">
    <citation type="submission" date="2018-01" db="EMBL/GenBank/DDBJ databases">
        <title>An insight into the sialome of Amazonian anophelines.</title>
        <authorList>
            <person name="Ribeiro J.M."/>
            <person name="Scarpassa V."/>
            <person name="Calvo E."/>
        </authorList>
    </citation>
    <scope>NUCLEOTIDE SEQUENCE</scope>
</reference>
<keyword evidence="1" id="KW-0732">Signal</keyword>
<accession>A0A2M4DEU0</accession>
<dbReference type="AlphaFoldDB" id="A0A2M4DEU0"/>
<sequence>MVMVIVVVVVSFATELFSFSFSAMPNGNHFGWKVTNDVTTRGPKGGLWRGKRVKLSTPFGKRAPAPPTIL</sequence>
<name>A0A2M4DEU0_ANODA</name>
<evidence type="ECO:0000256" key="1">
    <source>
        <dbReference type="SAM" id="SignalP"/>
    </source>
</evidence>
<dbReference type="EMBL" id="GGFL01011919">
    <property type="protein sequence ID" value="MBW76097.1"/>
    <property type="molecule type" value="Transcribed_RNA"/>
</dbReference>
<feature type="signal peptide" evidence="1">
    <location>
        <begin position="1"/>
        <end position="18"/>
    </location>
</feature>
<proteinExistence type="predicted"/>
<protein>
    <submittedName>
        <fullName evidence="2">Putative secreted protein</fullName>
    </submittedName>
</protein>
<evidence type="ECO:0000313" key="2">
    <source>
        <dbReference type="EMBL" id="MBW76097.1"/>
    </source>
</evidence>
<feature type="chain" id="PRO_5014630355" evidence="1">
    <location>
        <begin position="19"/>
        <end position="70"/>
    </location>
</feature>
<organism evidence="2">
    <name type="scientific">Anopheles darlingi</name>
    <name type="common">Mosquito</name>
    <dbReference type="NCBI Taxonomy" id="43151"/>
    <lineage>
        <taxon>Eukaryota</taxon>
        <taxon>Metazoa</taxon>
        <taxon>Ecdysozoa</taxon>
        <taxon>Arthropoda</taxon>
        <taxon>Hexapoda</taxon>
        <taxon>Insecta</taxon>
        <taxon>Pterygota</taxon>
        <taxon>Neoptera</taxon>
        <taxon>Endopterygota</taxon>
        <taxon>Diptera</taxon>
        <taxon>Nematocera</taxon>
        <taxon>Culicoidea</taxon>
        <taxon>Culicidae</taxon>
        <taxon>Anophelinae</taxon>
        <taxon>Anopheles</taxon>
    </lineage>
</organism>